<name>K2K9H1_9GAMM</name>
<reference evidence="1 2" key="1">
    <citation type="journal article" date="2012" name="J. Bacteriol.">
        <title>Genome Sequence of Idiomarina xiamenensis Type Strain 10-D-4.</title>
        <authorList>
            <person name="Lai Q."/>
            <person name="Wang L."/>
            <person name="Wang W."/>
            <person name="Shao Z."/>
        </authorList>
    </citation>
    <scope>NUCLEOTIDE SEQUENCE [LARGE SCALE GENOMIC DNA]</scope>
    <source>
        <strain evidence="1 2">10-D-4</strain>
    </source>
</reference>
<dbReference type="RefSeq" id="WP_008488170.1">
    <property type="nucleotide sequence ID" value="NZ_AMRG01000005.1"/>
</dbReference>
<sequence length="158" mass="17966">MKSISKAMVLVCTVGLLSGCEIQRIDAKTAPNLEQRENGPLPQSLLADLERDIRSLVTQVHRSQVQSPVNSGGSQDKYRIEAQLVQQSDSGYVAKIQDRFVCSEVQVTYRFNFHDSYLDSTSRRRFISNTDQYQRIDKVCDYQVSGQQTYQQGLAQRL</sequence>
<comment type="caution">
    <text evidence="1">The sequence shown here is derived from an EMBL/GenBank/DDBJ whole genome shotgun (WGS) entry which is preliminary data.</text>
</comment>
<dbReference type="Proteomes" id="UP000014115">
    <property type="component" value="Unassembled WGS sequence"/>
</dbReference>
<proteinExistence type="predicted"/>
<organism evidence="1 2">
    <name type="scientific">Idiomarina xiamenensis 10-D-4</name>
    <dbReference type="NCBI Taxonomy" id="740709"/>
    <lineage>
        <taxon>Bacteria</taxon>
        <taxon>Pseudomonadati</taxon>
        <taxon>Pseudomonadota</taxon>
        <taxon>Gammaproteobacteria</taxon>
        <taxon>Alteromonadales</taxon>
        <taxon>Idiomarinaceae</taxon>
        <taxon>Idiomarina</taxon>
    </lineage>
</organism>
<accession>K2K9H1</accession>
<dbReference type="AlphaFoldDB" id="K2K9H1"/>
<keyword evidence="2" id="KW-1185">Reference proteome</keyword>
<evidence type="ECO:0000313" key="2">
    <source>
        <dbReference type="Proteomes" id="UP000014115"/>
    </source>
</evidence>
<evidence type="ECO:0000313" key="1">
    <source>
        <dbReference type="EMBL" id="EKE84438.1"/>
    </source>
</evidence>
<dbReference type="PROSITE" id="PS51257">
    <property type="entry name" value="PROKAR_LIPOPROTEIN"/>
    <property type="match status" value="1"/>
</dbReference>
<dbReference type="EMBL" id="AMRG01000005">
    <property type="protein sequence ID" value="EKE84438.1"/>
    <property type="molecule type" value="Genomic_DNA"/>
</dbReference>
<gene>
    <name evidence="1" type="ORF">A10D4_05202</name>
</gene>
<dbReference type="PATRIC" id="fig|740709.3.peg.1060"/>
<evidence type="ECO:0008006" key="3">
    <source>
        <dbReference type="Google" id="ProtNLM"/>
    </source>
</evidence>
<protein>
    <recommendedName>
        <fullName evidence="3">Lipoprotein</fullName>
    </recommendedName>
</protein>